<reference evidence="3 4" key="1">
    <citation type="journal article" date="2012" name="Genome Biol.">
        <title>Genome and low-iron response of an oceanic diatom adapted to chronic iron limitation.</title>
        <authorList>
            <person name="Lommer M."/>
            <person name="Specht M."/>
            <person name="Roy A.S."/>
            <person name="Kraemer L."/>
            <person name="Andreson R."/>
            <person name="Gutowska M.A."/>
            <person name="Wolf J."/>
            <person name="Bergner S.V."/>
            <person name="Schilhabel M.B."/>
            <person name="Klostermeier U.C."/>
            <person name="Beiko R.G."/>
            <person name="Rosenstiel P."/>
            <person name="Hippler M."/>
            <person name="Laroche J."/>
        </authorList>
    </citation>
    <scope>NUCLEOTIDE SEQUENCE [LARGE SCALE GENOMIC DNA]</scope>
    <source>
        <strain evidence="3 4">CCMP1005</strain>
    </source>
</reference>
<keyword evidence="4" id="KW-1185">Reference proteome</keyword>
<feature type="region of interest" description="Disordered" evidence="1">
    <location>
        <begin position="32"/>
        <end position="56"/>
    </location>
</feature>
<keyword evidence="2" id="KW-0472">Membrane</keyword>
<evidence type="ECO:0000256" key="1">
    <source>
        <dbReference type="SAM" id="MobiDB-lite"/>
    </source>
</evidence>
<evidence type="ECO:0000313" key="3">
    <source>
        <dbReference type="EMBL" id="EJK46005.1"/>
    </source>
</evidence>
<gene>
    <name evidence="3" type="ORF">THAOC_35354</name>
</gene>
<keyword evidence="2" id="KW-0812">Transmembrane</keyword>
<proteinExistence type="predicted"/>
<accession>K0R1X3</accession>
<dbReference type="Proteomes" id="UP000266841">
    <property type="component" value="Unassembled WGS sequence"/>
</dbReference>
<feature type="region of interest" description="Disordered" evidence="1">
    <location>
        <begin position="200"/>
        <end position="224"/>
    </location>
</feature>
<evidence type="ECO:0000313" key="4">
    <source>
        <dbReference type="Proteomes" id="UP000266841"/>
    </source>
</evidence>
<feature type="transmembrane region" description="Helical" evidence="2">
    <location>
        <begin position="69"/>
        <end position="89"/>
    </location>
</feature>
<comment type="caution">
    <text evidence="3">The sequence shown here is derived from an EMBL/GenBank/DDBJ whole genome shotgun (WGS) entry which is preliminary data.</text>
</comment>
<protein>
    <submittedName>
        <fullName evidence="3">Uncharacterized protein</fullName>
    </submittedName>
</protein>
<dbReference type="EMBL" id="AGNL01048074">
    <property type="protein sequence ID" value="EJK46005.1"/>
    <property type="molecule type" value="Genomic_DNA"/>
</dbReference>
<sequence>MLPRGEEDHPRRSRRRRPVFYDDDVEGCDAESCSSSHCSSPRRSSHHLPQHIPLDDYGPDQDEGRLFSFIYDLVYAVVHTALTACVNFLDSWRRRRRKRRRNSNTNLNIIEEENSRPRSFRPPDAGIDDIESGMVRGENPRHNYEPEWHNAPSASAPMTPPILKQPTYGPVYGPVRPLAGYTRSGPRRPAPLARSVRLRPWGRAPPAPRRRRGLTDPRRPYPTRCIPTAARTAVAEAPTIPLQVGGTPTLGGTTVPLTTFSGGGRAGTMSRGGNRGVRDRRGRPDKAPWPWNLCLVTLSSPKVVRGGTTAPCFSIKLDTLTMALYTLKLS</sequence>
<organism evidence="3 4">
    <name type="scientific">Thalassiosira oceanica</name>
    <name type="common">Marine diatom</name>
    <dbReference type="NCBI Taxonomy" id="159749"/>
    <lineage>
        <taxon>Eukaryota</taxon>
        <taxon>Sar</taxon>
        <taxon>Stramenopiles</taxon>
        <taxon>Ochrophyta</taxon>
        <taxon>Bacillariophyta</taxon>
        <taxon>Coscinodiscophyceae</taxon>
        <taxon>Thalassiosirophycidae</taxon>
        <taxon>Thalassiosirales</taxon>
        <taxon>Thalassiosiraceae</taxon>
        <taxon>Thalassiosira</taxon>
    </lineage>
</organism>
<feature type="region of interest" description="Disordered" evidence="1">
    <location>
        <begin position="106"/>
        <end position="140"/>
    </location>
</feature>
<feature type="compositionally biased region" description="Low complexity" evidence="1">
    <location>
        <begin position="32"/>
        <end position="42"/>
    </location>
</feature>
<dbReference type="AlphaFoldDB" id="K0R1X3"/>
<keyword evidence="2" id="KW-1133">Transmembrane helix</keyword>
<feature type="region of interest" description="Disordered" evidence="1">
    <location>
        <begin position="259"/>
        <end position="284"/>
    </location>
</feature>
<name>K0R1X3_THAOC</name>
<evidence type="ECO:0000256" key="2">
    <source>
        <dbReference type="SAM" id="Phobius"/>
    </source>
</evidence>